<feature type="compositionally biased region" description="Polar residues" evidence="1">
    <location>
        <begin position="32"/>
        <end position="43"/>
    </location>
</feature>
<dbReference type="EMBL" id="VSRR010009828">
    <property type="protein sequence ID" value="MPC50947.1"/>
    <property type="molecule type" value="Genomic_DNA"/>
</dbReference>
<keyword evidence="3" id="KW-1185">Reference proteome</keyword>
<protein>
    <submittedName>
        <fullName evidence="2">Uncharacterized protein</fullName>
    </submittedName>
</protein>
<gene>
    <name evidence="2" type="ORF">E2C01_044781</name>
</gene>
<reference evidence="2 3" key="1">
    <citation type="submission" date="2019-05" db="EMBL/GenBank/DDBJ databases">
        <title>Another draft genome of Portunus trituberculatus and its Hox gene families provides insights of decapod evolution.</title>
        <authorList>
            <person name="Jeong J.-H."/>
            <person name="Song I."/>
            <person name="Kim S."/>
            <person name="Choi T."/>
            <person name="Kim D."/>
            <person name="Ryu S."/>
            <person name="Kim W."/>
        </authorList>
    </citation>
    <scope>NUCLEOTIDE SEQUENCE [LARGE SCALE GENOMIC DNA]</scope>
    <source>
        <tissue evidence="2">Muscle</tissue>
    </source>
</reference>
<name>A0A5B7G038_PORTR</name>
<organism evidence="2 3">
    <name type="scientific">Portunus trituberculatus</name>
    <name type="common">Swimming crab</name>
    <name type="synonym">Neptunus trituberculatus</name>
    <dbReference type="NCBI Taxonomy" id="210409"/>
    <lineage>
        <taxon>Eukaryota</taxon>
        <taxon>Metazoa</taxon>
        <taxon>Ecdysozoa</taxon>
        <taxon>Arthropoda</taxon>
        <taxon>Crustacea</taxon>
        <taxon>Multicrustacea</taxon>
        <taxon>Malacostraca</taxon>
        <taxon>Eumalacostraca</taxon>
        <taxon>Eucarida</taxon>
        <taxon>Decapoda</taxon>
        <taxon>Pleocyemata</taxon>
        <taxon>Brachyura</taxon>
        <taxon>Eubrachyura</taxon>
        <taxon>Portunoidea</taxon>
        <taxon>Portunidae</taxon>
        <taxon>Portuninae</taxon>
        <taxon>Portunus</taxon>
    </lineage>
</organism>
<evidence type="ECO:0000313" key="3">
    <source>
        <dbReference type="Proteomes" id="UP000324222"/>
    </source>
</evidence>
<sequence length="81" mass="9016">MSDLRKQPAFLLLGHAKAGVRSGAGYIHSGAQAGNNTTPNRNFESPLGRSQYRRDDGLPVVREKVVTEPRWRSASIQVERR</sequence>
<accession>A0A5B7G038</accession>
<feature type="region of interest" description="Disordered" evidence="1">
    <location>
        <begin position="30"/>
        <end position="52"/>
    </location>
</feature>
<proteinExistence type="predicted"/>
<evidence type="ECO:0000313" key="2">
    <source>
        <dbReference type="EMBL" id="MPC50947.1"/>
    </source>
</evidence>
<comment type="caution">
    <text evidence="2">The sequence shown here is derived from an EMBL/GenBank/DDBJ whole genome shotgun (WGS) entry which is preliminary data.</text>
</comment>
<dbReference type="AlphaFoldDB" id="A0A5B7G038"/>
<evidence type="ECO:0000256" key="1">
    <source>
        <dbReference type="SAM" id="MobiDB-lite"/>
    </source>
</evidence>
<dbReference type="Proteomes" id="UP000324222">
    <property type="component" value="Unassembled WGS sequence"/>
</dbReference>